<sequence>MKVAENFCQPENFKGLVSWLILLN</sequence>
<accession>A0A835LQK1</accession>
<evidence type="ECO:0000313" key="1">
    <source>
        <dbReference type="EMBL" id="KAF9601222.1"/>
    </source>
</evidence>
<organism evidence="1 2">
    <name type="scientific">Coptis chinensis</name>
    <dbReference type="NCBI Taxonomy" id="261450"/>
    <lineage>
        <taxon>Eukaryota</taxon>
        <taxon>Viridiplantae</taxon>
        <taxon>Streptophyta</taxon>
        <taxon>Embryophyta</taxon>
        <taxon>Tracheophyta</taxon>
        <taxon>Spermatophyta</taxon>
        <taxon>Magnoliopsida</taxon>
        <taxon>Ranunculales</taxon>
        <taxon>Ranunculaceae</taxon>
        <taxon>Coptidoideae</taxon>
        <taxon>Coptis</taxon>
    </lineage>
</organism>
<name>A0A835LQK1_9MAGN</name>
<keyword evidence="2" id="KW-1185">Reference proteome</keyword>
<dbReference type="Proteomes" id="UP000631114">
    <property type="component" value="Unassembled WGS sequence"/>
</dbReference>
<dbReference type="AlphaFoldDB" id="A0A835LQK1"/>
<dbReference type="EMBL" id="JADFTS010000006">
    <property type="protein sequence ID" value="KAF9601222.1"/>
    <property type="molecule type" value="Genomic_DNA"/>
</dbReference>
<reference evidence="1 2" key="1">
    <citation type="submission" date="2020-10" db="EMBL/GenBank/DDBJ databases">
        <title>The Coptis chinensis genome and diversification of protoberbering-type alkaloids.</title>
        <authorList>
            <person name="Wang B."/>
            <person name="Shu S."/>
            <person name="Song C."/>
            <person name="Liu Y."/>
        </authorList>
    </citation>
    <scope>NUCLEOTIDE SEQUENCE [LARGE SCALE GENOMIC DNA]</scope>
    <source>
        <strain evidence="1">HL-2020</strain>
        <tissue evidence="1">Leaf</tissue>
    </source>
</reference>
<evidence type="ECO:0000313" key="2">
    <source>
        <dbReference type="Proteomes" id="UP000631114"/>
    </source>
</evidence>
<gene>
    <name evidence="1" type="ORF">IFM89_017407</name>
</gene>
<proteinExistence type="predicted"/>
<comment type="caution">
    <text evidence="1">The sequence shown here is derived from an EMBL/GenBank/DDBJ whole genome shotgun (WGS) entry which is preliminary data.</text>
</comment>
<protein>
    <submittedName>
        <fullName evidence="1">Uncharacterized protein</fullName>
    </submittedName>
</protein>